<keyword evidence="2" id="KW-0547">Nucleotide-binding</keyword>
<dbReference type="PRINTS" id="PR01607">
    <property type="entry name" value="APYRASEFAMLY"/>
</dbReference>
<dbReference type="Gene3D" id="3.90.780.10">
    <property type="entry name" value="5'-Nucleotidase, C-terminal domain"/>
    <property type="match status" value="1"/>
</dbReference>
<dbReference type="InterPro" id="IPR004843">
    <property type="entry name" value="Calcineurin-like_PHP"/>
</dbReference>
<evidence type="ECO:0000256" key="3">
    <source>
        <dbReference type="SAM" id="MobiDB-lite"/>
    </source>
</evidence>
<name>A0ABX8FUN7_9ACTN</name>
<keyword evidence="4" id="KW-0812">Transmembrane</keyword>
<evidence type="ECO:0000256" key="1">
    <source>
        <dbReference type="ARBA" id="ARBA00022729"/>
    </source>
</evidence>
<keyword evidence="8" id="KW-1185">Reference proteome</keyword>
<evidence type="ECO:0000313" key="8">
    <source>
        <dbReference type="Proteomes" id="UP000679629"/>
    </source>
</evidence>
<evidence type="ECO:0000256" key="2">
    <source>
        <dbReference type="RuleBase" id="RU362119"/>
    </source>
</evidence>
<dbReference type="SUPFAM" id="SSF55816">
    <property type="entry name" value="5'-nucleotidase (syn. UDP-sugar hydrolase), C-terminal domain"/>
    <property type="match status" value="1"/>
</dbReference>
<evidence type="ECO:0000256" key="4">
    <source>
        <dbReference type="SAM" id="Phobius"/>
    </source>
</evidence>
<comment type="similarity">
    <text evidence="2">Belongs to the 5'-nucleotidase family.</text>
</comment>
<dbReference type="InterPro" id="IPR006179">
    <property type="entry name" value="5_nucleotidase/apyrase"/>
</dbReference>
<dbReference type="SUPFAM" id="SSF56300">
    <property type="entry name" value="Metallo-dependent phosphatases"/>
    <property type="match status" value="1"/>
</dbReference>
<organism evidence="7 8">
    <name type="scientific">Streptomyces koelreuteriae</name>
    <dbReference type="NCBI Taxonomy" id="2838015"/>
    <lineage>
        <taxon>Bacteria</taxon>
        <taxon>Bacillati</taxon>
        <taxon>Actinomycetota</taxon>
        <taxon>Actinomycetes</taxon>
        <taxon>Kitasatosporales</taxon>
        <taxon>Streptomycetaceae</taxon>
        <taxon>Streptomyces</taxon>
    </lineage>
</organism>
<feature type="compositionally biased region" description="Polar residues" evidence="3">
    <location>
        <begin position="82"/>
        <end position="95"/>
    </location>
</feature>
<dbReference type="PANTHER" id="PTHR11575">
    <property type="entry name" value="5'-NUCLEOTIDASE-RELATED"/>
    <property type="match status" value="1"/>
</dbReference>
<evidence type="ECO:0000259" key="6">
    <source>
        <dbReference type="Pfam" id="PF02872"/>
    </source>
</evidence>
<dbReference type="Gene3D" id="3.60.21.10">
    <property type="match status" value="1"/>
</dbReference>
<sequence length="607" mass="63855">MPATSPASVHQERRRRRTNRFAAVAAGVVTVGALAAAGLPGSATAGEDHRKGGHWPGRYQDVQLLSFNDLHGNLEPPAGSSGRVTEQQADGTTKTIDAGGVEYLATHLREARKGEKYSVTAAGGDMVGASPLISGLFHDEPTIEALNKLDLDVTSVGNHEFDEGAKELGRLQKGGCHPKEGCYTDKKFKGADFPYLAANVLDEKTKKPILKPYWVWKKKDVKVGFIGVTLEGTPDIVSAEGVKGLSFKDEVETINKYAKELRKKGVKSIVALIHEGGFPASTSYNYDCDSPGAGDGISGPIVDIAKNVTPQVDALVTGHTHNAYVCSIDDPAGKPRMVTSAASFGRLYTDTTLTYDRKTGDIARTAVKSANRVVTRDVPKAPDMTRLISKWNTLAAPIGNKPIGYISGDIGNTGSESPLGDLIADAQLAHGKKLDAETDLALMNPGGIRAPLTYAAKAGEGDGVVTYAEGFTVQPFANTVNLQNFTGAQLIQVLKEQVTGANAAAPKVLQVSSGLTYTLDLTKSGADRVVTDSVKLDGKAIDPAATYRVATNSFLAGGGDGFPTLGQGTNDLVGLDDLAALEQYLTANSSASNPLAPPKADRITIVK</sequence>
<dbReference type="RefSeq" id="WP_215120547.1">
    <property type="nucleotide sequence ID" value="NZ_CP075896.1"/>
</dbReference>
<evidence type="ECO:0000259" key="5">
    <source>
        <dbReference type="Pfam" id="PF00149"/>
    </source>
</evidence>
<keyword evidence="2" id="KW-0378">Hydrolase</keyword>
<feature type="domain" description="5'-Nucleotidase C-terminal" evidence="6">
    <location>
        <begin position="413"/>
        <end position="566"/>
    </location>
</feature>
<evidence type="ECO:0000313" key="7">
    <source>
        <dbReference type="EMBL" id="QWB24707.1"/>
    </source>
</evidence>
<dbReference type="InterPro" id="IPR036907">
    <property type="entry name" value="5'-Nucleotdase_C_sf"/>
</dbReference>
<dbReference type="PANTHER" id="PTHR11575:SF24">
    <property type="entry name" value="5'-NUCLEOTIDASE"/>
    <property type="match status" value="1"/>
</dbReference>
<dbReference type="Pfam" id="PF02872">
    <property type="entry name" value="5_nucleotid_C"/>
    <property type="match status" value="1"/>
</dbReference>
<gene>
    <name evidence="7" type="ORF">KJK29_20180</name>
</gene>
<accession>A0ABX8FUN7</accession>
<dbReference type="InterPro" id="IPR008334">
    <property type="entry name" value="5'-Nucleotdase_C"/>
</dbReference>
<dbReference type="CDD" id="cd07412">
    <property type="entry name" value="MPP_YhcR_N"/>
    <property type="match status" value="1"/>
</dbReference>
<dbReference type="EMBL" id="CP075896">
    <property type="protein sequence ID" value="QWB24707.1"/>
    <property type="molecule type" value="Genomic_DNA"/>
</dbReference>
<keyword evidence="4" id="KW-0472">Membrane</keyword>
<keyword evidence="4" id="KW-1133">Transmembrane helix</keyword>
<reference evidence="8" key="1">
    <citation type="submission" date="2021-05" db="EMBL/GenBank/DDBJ databases">
        <title>Direct Submission.</title>
        <authorList>
            <person name="Li K."/>
            <person name="Gao J."/>
        </authorList>
    </citation>
    <scope>NUCLEOTIDE SEQUENCE [LARGE SCALE GENOMIC DNA]</scope>
    <source>
        <strain evidence="8">MG62</strain>
    </source>
</reference>
<dbReference type="InterPro" id="IPR041831">
    <property type="entry name" value="YhcR_MPP"/>
</dbReference>
<dbReference type="InterPro" id="IPR029052">
    <property type="entry name" value="Metallo-depent_PP-like"/>
</dbReference>
<feature type="domain" description="Calcineurin-like phosphoesterase" evidence="5">
    <location>
        <begin position="67"/>
        <end position="322"/>
    </location>
</feature>
<protein>
    <submittedName>
        <fullName evidence="7">5'-nucleotidase C-terminal domain-containing protein</fullName>
    </submittedName>
</protein>
<keyword evidence="1" id="KW-0732">Signal</keyword>
<dbReference type="Proteomes" id="UP000679629">
    <property type="component" value="Chromosome"/>
</dbReference>
<feature type="transmembrane region" description="Helical" evidence="4">
    <location>
        <begin position="21"/>
        <end position="41"/>
    </location>
</feature>
<proteinExistence type="inferred from homology"/>
<feature type="region of interest" description="Disordered" evidence="3">
    <location>
        <begin position="71"/>
        <end position="95"/>
    </location>
</feature>
<dbReference type="Pfam" id="PF00149">
    <property type="entry name" value="Metallophos"/>
    <property type="match status" value="1"/>
</dbReference>